<accession>A0A0G4EC82</accession>
<protein>
    <recommendedName>
        <fullName evidence="4">RAP domain-containing protein</fullName>
    </recommendedName>
</protein>
<dbReference type="VEuPathDB" id="CryptoDB:Vbra_6943"/>
<dbReference type="AlphaFoldDB" id="A0A0G4EC82"/>
<sequence length="875" mass="97515">MRHPSWRVSGERPPACKIRASTLQFRRLTTSLAVSQPSSPALLRVVPPFTRPFISRDEEKTVRTVLHQVGQYDATTKLSLKIYHLQQLTRTTFKASQLHKDERFTELVRSVESGVANLSPAQLLALALSARKLHIRRPSLWTQVAYHLRRHCKSPSASLAGISLSQVCLSLHALARHRAKVRKIHLNELLRFVLSERHLLNEHDIACVAYAMRKYGLKPSREAMHKASQWTRDRMQKRQRHEQYRLLRNFSEIESRQVLYSKVLRSLSRRLRDKLHFTSPKGVIATLFQFACLGYLPLVTVRRATQHLSGLLHTLDDQSVALLALSFAKWQLPNEALLKRLGKEVGGSAERFARLDSHWLGILLYAYGRLSIRQNDLLRAAADRLRRAPQAFPRIALAQAAWALGRLGVRDVEAWEALGRTFRSRLEYAGTLELANVAHAYGKVGLRDEATLDAIGDKAMDLESGFTCQQVANLLDGFILAGHFRLDLFGRLLAYFVKSETMEGTPVKRFTQMNRLTFTILVEFPELACHAPQSLQLLLSRYNEAFMDKPQRSYHEQLLLCLESLGLEGCVTLLKQKGPYRCDARITGPPDAGPGKVALDLLSEGDYCPLTGELLGPIRLKARHLHSMGWHWVGMRRKPWLRLNTLAERRDALYDTLHGILPSLTKLPISPSLDVAASTATGGPHDLTAALSRTGMRTTTDDAGGGGGGGGAPVGRQLHVLGARDQVDDLGRVTSTNTKRSVSGWSDGVNQSTDDEGAQSEAEADLPENVGFAINWTRPQNRHQSAARRITVSSRRDTQGTESDGEGSAPDTTGEYDDTDYDAVDRSAGGGVDKTWVDYDEPEDLTDLTWGGGQSDGHDEHEDTAGQKTPRALRE</sequence>
<dbReference type="PhylomeDB" id="A0A0G4EC82"/>
<feature type="region of interest" description="Disordered" evidence="1">
    <location>
        <begin position="676"/>
        <end position="763"/>
    </location>
</feature>
<feature type="region of interest" description="Disordered" evidence="1">
    <location>
        <begin position="776"/>
        <end position="875"/>
    </location>
</feature>
<dbReference type="Proteomes" id="UP000041254">
    <property type="component" value="Unassembled WGS sequence"/>
</dbReference>
<evidence type="ECO:0000313" key="3">
    <source>
        <dbReference type="Proteomes" id="UP000041254"/>
    </source>
</evidence>
<reference evidence="2 3" key="1">
    <citation type="submission" date="2014-11" db="EMBL/GenBank/DDBJ databases">
        <authorList>
            <person name="Zhu J."/>
            <person name="Qi W."/>
            <person name="Song R."/>
        </authorList>
    </citation>
    <scope>NUCLEOTIDE SEQUENCE [LARGE SCALE GENOMIC DNA]</scope>
</reference>
<feature type="compositionally biased region" description="Basic and acidic residues" evidence="1">
    <location>
        <begin position="856"/>
        <end position="865"/>
    </location>
</feature>
<proteinExistence type="predicted"/>
<feature type="compositionally biased region" description="Gly residues" evidence="1">
    <location>
        <begin position="703"/>
        <end position="713"/>
    </location>
</feature>
<evidence type="ECO:0000256" key="1">
    <source>
        <dbReference type="SAM" id="MobiDB-lite"/>
    </source>
</evidence>
<evidence type="ECO:0008006" key="4">
    <source>
        <dbReference type="Google" id="ProtNLM"/>
    </source>
</evidence>
<dbReference type="OMA" id="CKYILLN"/>
<gene>
    <name evidence="2" type="ORF">Vbra_6943</name>
</gene>
<feature type="compositionally biased region" description="Acidic residues" evidence="1">
    <location>
        <begin position="753"/>
        <end position="763"/>
    </location>
</feature>
<dbReference type="OrthoDB" id="9985850at2759"/>
<organism evidence="2 3">
    <name type="scientific">Vitrella brassicaformis (strain CCMP3155)</name>
    <dbReference type="NCBI Taxonomy" id="1169540"/>
    <lineage>
        <taxon>Eukaryota</taxon>
        <taxon>Sar</taxon>
        <taxon>Alveolata</taxon>
        <taxon>Colpodellida</taxon>
        <taxon>Vitrellaceae</taxon>
        <taxon>Vitrella</taxon>
    </lineage>
</organism>
<evidence type="ECO:0000313" key="2">
    <source>
        <dbReference type="EMBL" id="CEL93108.1"/>
    </source>
</evidence>
<keyword evidence="3" id="KW-1185">Reference proteome</keyword>
<dbReference type="EMBL" id="CDMY01000138">
    <property type="protein sequence ID" value="CEL93108.1"/>
    <property type="molecule type" value="Genomic_DNA"/>
</dbReference>
<feature type="compositionally biased region" description="Polar residues" evidence="1">
    <location>
        <begin position="733"/>
        <end position="752"/>
    </location>
</feature>
<dbReference type="InParanoid" id="A0A0G4EC82"/>
<name>A0A0G4EC82_VITBC</name>
<dbReference type="STRING" id="1169540.A0A0G4EC82"/>